<dbReference type="Gene3D" id="3.20.20.30">
    <property type="entry name" value="Luciferase-like domain"/>
    <property type="match status" value="1"/>
</dbReference>
<feature type="binding site" evidence="6">
    <location>
        <position position="55"/>
    </location>
    <ligand>
        <name>FMN</name>
        <dbReference type="ChEBI" id="CHEBI:58210"/>
    </ligand>
</feature>
<reference evidence="8 9" key="1">
    <citation type="submission" date="2019-09" db="EMBL/GenBank/DDBJ databases">
        <title>Goodfellowia gen. nov., a new genus of the Pseudonocardineae related to Actinoalloteichus, containing Goodfellowia coeruleoviolacea gen. nov., comb. nov. gen. nov., comb. nov.</title>
        <authorList>
            <person name="Labeda D."/>
        </authorList>
    </citation>
    <scope>NUCLEOTIDE SEQUENCE [LARGE SCALE GENOMIC DNA]</scope>
    <source>
        <strain evidence="8 9">AN110305</strain>
    </source>
</reference>
<dbReference type="SUPFAM" id="SSF51679">
    <property type="entry name" value="Bacterial luciferase-like"/>
    <property type="match status" value="1"/>
</dbReference>
<organism evidence="8 9">
    <name type="scientific">Solihabitans fulvus</name>
    <dbReference type="NCBI Taxonomy" id="1892852"/>
    <lineage>
        <taxon>Bacteria</taxon>
        <taxon>Bacillati</taxon>
        <taxon>Actinomycetota</taxon>
        <taxon>Actinomycetes</taxon>
        <taxon>Pseudonocardiales</taxon>
        <taxon>Pseudonocardiaceae</taxon>
        <taxon>Solihabitans</taxon>
    </lineage>
</organism>
<dbReference type="Pfam" id="PF00296">
    <property type="entry name" value="Bac_luciferase"/>
    <property type="match status" value="1"/>
</dbReference>
<evidence type="ECO:0000256" key="5">
    <source>
        <dbReference type="ARBA" id="ARBA00033748"/>
    </source>
</evidence>
<dbReference type="PIRSF" id="PIRSF000337">
    <property type="entry name" value="NTA_MOA"/>
    <property type="match status" value="1"/>
</dbReference>
<comment type="similarity">
    <text evidence="5">Belongs to the NtaA/SnaA/DszA monooxygenase family.</text>
</comment>
<reference evidence="8 9" key="2">
    <citation type="submission" date="2019-09" db="EMBL/GenBank/DDBJ databases">
        <authorList>
            <person name="Jin C."/>
        </authorList>
    </citation>
    <scope>NUCLEOTIDE SEQUENCE [LARGE SCALE GENOMIC DNA]</scope>
    <source>
        <strain evidence="8 9">AN110305</strain>
    </source>
</reference>
<dbReference type="OrthoDB" id="9135350at2"/>
<evidence type="ECO:0000313" key="8">
    <source>
        <dbReference type="EMBL" id="KAA2265857.1"/>
    </source>
</evidence>
<sequence length="460" mass="51442">MYLNVLTQCIPAPLFEGMWRHPEDQSALGYRSLDYWVNMAQQLESACIDALFFADIHGVYDVYQDSPAPSIQHSVQVPAIDPVLVIPAAAAATRNLGFAVSYSTSYHAPYQCARLFSSLDHLTGGRIGWNIVTSDLRLAVGTGLAEQCPHDERYDRADEYLDLVVRLWEDSWEAGAVRHDAASDTFADPARVHRVDHAGRWYRMSAPHQCEPSPQRTPVLYQAGSSDRGLTFAARHAELVFVALSGFRQGRERVEDLRDRARRQGRDPEGLRILQGMCLILGEDAAQARARAEEYERFSSRGGLTAKWCGWTGLDLASYPAEAPLSDLPAGQMRSVTDFLRQAGAGRELTVGDLREHVATPRRPNPHARLMLFGTPEQVADRMEMWLERTKIDGFNLMPCPPTLGTRDLCELLVPELQRRGLARKSYDTAERTLRERYFGSGVTRYVRAAENNGGNRHGG</sequence>
<feature type="binding site" evidence="6">
    <location>
        <position position="226"/>
    </location>
    <ligand>
        <name>FMN</name>
        <dbReference type="ChEBI" id="CHEBI:58210"/>
    </ligand>
</feature>
<dbReference type="GO" id="GO:0004497">
    <property type="term" value="F:monooxygenase activity"/>
    <property type="evidence" value="ECO:0007669"/>
    <property type="project" value="UniProtKB-KW"/>
</dbReference>
<evidence type="ECO:0000259" key="7">
    <source>
        <dbReference type="Pfam" id="PF00296"/>
    </source>
</evidence>
<feature type="binding site" evidence="6">
    <location>
        <position position="150"/>
    </location>
    <ligand>
        <name>FMN</name>
        <dbReference type="ChEBI" id="CHEBI:58210"/>
    </ligand>
</feature>
<protein>
    <submittedName>
        <fullName evidence="8">NtaA/DmoA family FMN-dependent monooxygenase</fullName>
        <ecNumber evidence="8">1.14.-.-</ecNumber>
    </submittedName>
</protein>
<keyword evidence="3 8" id="KW-0560">Oxidoreductase</keyword>
<dbReference type="InterPro" id="IPR051260">
    <property type="entry name" value="Diverse_substr_monoxygenases"/>
</dbReference>
<dbReference type="PANTHER" id="PTHR30011:SF16">
    <property type="entry name" value="C2H2 FINGER DOMAIN TRANSCRIPTION FACTOR (EUROFUNG)-RELATED"/>
    <property type="match status" value="1"/>
</dbReference>
<gene>
    <name evidence="8" type="ORF">F0L68_04415</name>
</gene>
<keyword evidence="9" id="KW-1185">Reference proteome</keyword>
<feature type="binding site" evidence="6">
    <location>
        <position position="225"/>
    </location>
    <ligand>
        <name>FMN</name>
        <dbReference type="ChEBI" id="CHEBI:58210"/>
    </ligand>
</feature>
<dbReference type="Proteomes" id="UP000323454">
    <property type="component" value="Unassembled WGS sequence"/>
</dbReference>
<dbReference type="EMBL" id="VUOB01000005">
    <property type="protein sequence ID" value="KAA2265857.1"/>
    <property type="molecule type" value="Genomic_DNA"/>
</dbReference>
<dbReference type="AlphaFoldDB" id="A0A5B2XQ38"/>
<evidence type="ECO:0000256" key="6">
    <source>
        <dbReference type="PIRSR" id="PIRSR000337-1"/>
    </source>
</evidence>
<dbReference type="NCBIfam" id="TIGR03860">
    <property type="entry name" value="FMN_nitrolo"/>
    <property type="match status" value="1"/>
</dbReference>
<dbReference type="PANTHER" id="PTHR30011">
    <property type="entry name" value="ALKANESULFONATE MONOOXYGENASE-RELATED"/>
    <property type="match status" value="1"/>
</dbReference>
<comment type="caution">
    <text evidence="8">The sequence shown here is derived from an EMBL/GenBank/DDBJ whole genome shotgun (WGS) entry which is preliminary data.</text>
</comment>
<evidence type="ECO:0000256" key="1">
    <source>
        <dbReference type="ARBA" id="ARBA00022630"/>
    </source>
</evidence>
<dbReference type="EC" id="1.14.-.-" evidence="8"/>
<proteinExistence type="inferred from homology"/>
<feature type="domain" description="Luciferase-like" evidence="7">
    <location>
        <begin position="26"/>
        <end position="388"/>
    </location>
</feature>
<dbReference type="InterPro" id="IPR011251">
    <property type="entry name" value="Luciferase-like_dom"/>
</dbReference>
<evidence type="ECO:0000313" key="9">
    <source>
        <dbReference type="Proteomes" id="UP000323454"/>
    </source>
</evidence>
<keyword evidence="1 6" id="KW-0285">Flavoprotein</keyword>
<accession>A0A5B2XQ38</accession>
<keyword evidence="4 8" id="KW-0503">Monooxygenase</keyword>
<evidence type="ECO:0000256" key="2">
    <source>
        <dbReference type="ARBA" id="ARBA00022643"/>
    </source>
</evidence>
<dbReference type="GO" id="GO:0016705">
    <property type="term" value="F:oxidoreductase activity, acting on paired donors, with incorporation or reduction of molecular oxygen"/>
    <property type="evidence" value="ECO:0007669"/>
    <property type="project" value="InterPro"/>
</dbReference>
<keyword evidence="2 6" id="KW-0288">FMN</keyword>
<name>A0A5B2XQ38_9PSEU</name>
<evidence type="ECO:0000256" key="4">
    <source>
        <dbReference type="ARBA" id="ARBA00023033"/>
    </source>
</evidence>
<evidence type="ECO:0000256" key="3">
    <source>
        <dbReference type="ARBA" id="ARBA00023002"/>
    </source>
</evidence>
<dbReference type="InterPro" id="IPR016215">
    <property type="entry name" value="NTA_MOA"/>
</dbReference>
<feature type="binding site" evidence="6">
    <location>
        <position position="154"/>
    </location>
    <ligand>
        <name>FMN</name>
        <dbReference type="ChEBI" id="CHEBI:58210"/>
    </ligand>
</feature>
<dbReference type="InterPro" id="IPR036661">
    <property type="entry name" value="Luciferase-like_sf"/>
</dbReference>